<dbReference type="FunFam" id="3.40.50.1240:FF:000039">
    <property type="entry name" value="Phosphoglycerate mutase family protein"/>
    <property type="match status" value="1"/>
</dbReference>
<dbReference type="InterPro" id="IPR012398">
    <property type="entry name" value="PRIB5"/>
</dbReference>
<dbReference type="InterPro" id="IPR013078">
    <property type="entry name" value="His_Pase_superF_clade-1"/>
</dbReference>
<reference evidence="1" key="1">
    <citation type="journal article" date="2018" name="Nat. Plants">
        <title>Whole-genome landscape of Medicago truncatula symbiotic genes.</title>
        <authorList>
            <person name="Pecrix Y."/>
            <person name="Gamas P."/>
            <person name="Carrere S."/>
        </authorList>
    </citation>
    <scope>NUCLEOTIDE SEQUENCE</scope>
    <source>
        <tissue evidence="1">Leaves</tissue>
    </source>
</reference>
<accession>A0A396GWS4</accession>
<dbReference type="PANTHER" id="PTHR16469:SF49">
    <property type="entry name" value="PHOSPHOGLYCERATE MUTASE FAMILY PROTEIN"/>
    <property type="match status" value="1"/>
</dbReference>
<dbReference type="SUPFAM" id="SSF53254">
    <property type="entry name" value="Phosphoglycerate mutase-like"/>
    <property type="match status" value="1"/>
</dbReference>
<protein>
    <submittedName>
        <fullName evidence="1">Putative phosphoglycerate/bisphosphoglycerate mutase, active, histidine phosphatase superfamily</fullName>
    </submittedName>
</protein>
<dbReference type="EMBL" id="PSQE01000007">
    <property type="protein sequence ID" value="RHN45586.1"/>
    <property type="molecule type" value="Genomic_DNA"/>
</dbReference>
<dbReference type="Gramene" id="rna39962">
    <property type="protein sequence ID" value="RHN45586.1"/>
    <property type="gene ID" value="gene39962"/>
</dbReference>
<proteinExistence type="predicted"/>
<dbReference type="PANTHER" id="PTHR16469">
    <property type="entry name" value="UBIQUITIN-ASSOCIATED AND SH3 DOMAIN-CONTAINING BA-RELATED"/>
    <property type="match status" value="1"/>
</dbReference>
<dbReference type="InterPro" id="IPR051710">
    <property type="entry name" value="Phosphatase_SH3-domain"/>
</dbReference>
<dbReference type="SMART" id="SM00855">
    <property type="entry name" value="PGAM"/>
    <property type="match status" value="1"/>
</dbReference>
<dbReference type="PROSITE" id="PS00175">
    <property type="entry name" value="PG_MUTASE"/>
    <property type="match status" value="1"/>
</dbReference>
<gene>
    <name evidence="1" type="ORF">MtrunA17_Chr7g0232961</name>
</gene>
<evidence type="ECO:0000313" key="1">
    <source>
        <dbReference type="EMBL" id="RHN45586.1"/>
    </source>
</evidence>
<dbReference type="Proteomes" id="UP000265566">
    <property type="component" value="Chromosome 7"/>
</dbReference>
<dbReference type="Gene3D" id="3.40.50.1240">
    <property type="entry name" value="Phosphoglycerate mutase-like"/>
    <property type="match status" value="1"/>
</dbReference>
<dbReference type="InterPro" id="IPR001345">
    <property type="entry name" value="PG/BPGM_mutase_AS"/>
</dbReference>
<sequence>MLRFCSLQPFHAIQRSKVAGFRSLHTVKMNLRGNHSLENQHPIMYQNIIVMRHGERMDNFVPSWTSTAARPWDPPLTQPGQVRAFQIGQSIRQSLGLPIHRLIVSPFLRCIQTAAELVIALSAVNDVRESDISDNILIDPLKVKVSLEYGLCEMINSIAIRLNVAPKDGNLSFDISELAAMLPAGTVDNNVEMVYKELPKWEESVLQARARYQQTINNLADKYPTQNLLFVTHGEGIEVALSSFKKDVVVDKVQYCGYVQLKRPIFERDHSLIGGKFNVLTHSGQSGVTYVSS</sequence>
<dbReference type="Pfam" id="PF00300">
    <property type="entry name" value="His_Phos_1"/>
    <property type="match status" value="2"/>
</dbReference>
<dbReference type="OrthoDB" id="414418at2759"/>
<name>A0A396GWS4_MEDTR</name>
<dbReference type="PIRSF" id="PIRSF015897">
    <property type="entry name" value="PRIB5"/>
    <property type="match status" value="1"/>
</dbReference>
<dbReference type="CDD" id="cd07067">
    <property type="entry name" value="HP_PGM_like"/>
    <property type="match status" value="1"/>
</dbReference>
<dbReference type="AlphaFoldDB" id="A0A396GWS4"/>
<dbReference type="GO" id="GO:0003824">
    <property type="term" value="F:catalytic activity"/>
    <property type="evidence" value="ECO:0007669"/>
    <property type="project" value="InterPro"/>
</dbReference>
<comment type="caution">
    <text evidence="1">The sequence shown here is derived from an EMBL/GenBank/DDBJ whole genome shotgun (WGS) entry which is preliminary data.</text>
</comment>
<dbReference type="InterPro" id="IPR029033">
    <property type="entry name" value="His_PPase_superfam"/>
</dbReference>
<organism evidence="1">
    <name type="scientific">Medicago truncatula</name>
    <name type="common">Barrel medic</name>
    <name type="synonym">Medicago tribuloides</name>
    <dbReference type="NCBI Taxonomy" id="3880"/>
    <lineage>
        <taxon>Eukaryota</taxon>
        <taxon>Viridiplantae</taxon>
        <taxon>Streptophyta</taxon>
        <taxon>Embryophyta</taxon>
        <taxon>Tracheophyta</taxon>
        <taxon>Spermatophyta</taxon>
        <taxon>Magnoliopsida</taxon>
        <taxon>eudicotyledons</taxon>
        <taxon>Gunneridae</taxon>
        <taxon>Pentapetalae</taxon>
        <taxon>rosids</taxon>
        <taxon>fabids</taxon>
        <taxon>Fabales</taxon>
        <taxon>Fabaceae</taxon>
        <taxon>Papilionoideae</taxon>
        <taxon>50 kb inversion clade</taxon>
        <taxon>NPAAA clade</taxon>
        <taxon>Hologalegina</taxon>
        <taxon>IRL clade</taxon>
        <taxon>Trifolieae</taxon>
        <taxon>Medicago</taxon>
    </lineage>
</organism>